<dbReference type="InterPro" id="IPR013083">
    <property type="entry name" value="Znf_RING/FYVE/PHD"/>
</dbReference>
<dbReference type="CDD" id="cd16664">
    <property type="entry name" value="RING-Ubox_PUB"/>
    <property type="match status" value="1"/>
</dbReference>
<comment type="catalytic activity">
    <reaction evidence="1">
        <text>S-ubiquitinyl-[E2 ubiquitin-conjugating enzyme]-L-cysteine + [acceptor protein]-L-lysine = [E2 ubiquitin-conjugating enzyme]-L-cysteine + N(6)-ubiquitinyl-[acceptor protein]-L-lysine.</text>
        <dbReference type="EC" id="2.3.2.27"/>
    </reaction>
</comment>
<dbReference type="EC" id="2.3.2.27" evidence="3"/>
<evidence type="ECO:0000256" key="5">
    <source>
        <dbReference type="ARBA" id="ARBA00022737"/>
    </source>
</evidence>
<dbReference type="PROSITE" id="PS51698">
    <property type="entry name" value="U_BOX"/>
    <property type="match status" value="1"/>
</dbReference>
<dbReference type="FunFam" id="3.30.40.10:FF:000562">
    <property type="entry name" value="RING-type E3 ubiquitin transferase"/>
    <property type="match status" value="1"/>
</dbReference>
<evidence type="ECO:0000256" key="7">
    <source>
        <dbReference type="PROSITE-ProRule" id="PRU00259"/>
    </source>
</evidence>
<evidence type="ECO:0000256" key="3">
    <source>
        <dbReference type="ARBA" id="ARBA00012483"/>
    </source>
</evidence>
<dbReference type="Pfam" id="PF25368">
    <property type="entry name" value="PUB10_N"/>
    <property type="match status" value="1"/>
</dbReference>
<dbReference type="InterPro" id="IPR058678">
    <property type="entry name" value="ARM_PUB"/>
</dbReference>
<dbReference type="SUPFAM" id="SSF48371">
    <property type="entry name" value="ARM repeat"/>
    <property type="match status" value="1"/>
</dbReference>
<dbReference type="GO" id="GO:0061630">
    <property type="term" value="F:ubiquitin protein ligase activity"/>
    <property type="evidence" value="ECO:0007669"/>
    <property type="project" value="UniProtKB-EC"/>
</dbReference>
<dbReference type="SMART" id="SM00504">
    <property type="entry name" value="Ubox"/>
    <property type="match status" value="1"/>
</dbReference>
<accession>A0ABD2R9T7</accession>
<protein>
    <recommendedName>
        <fullName evidence="3">RING-type E3 ubiquitin transferase</fullName>
        <ecNumber evidence="3">2.3.2.27</ecNumber>
    </recommendedName>
</protein>
<keyword evidence="6" id="KW-0833">Ubl conjugation pathway</keyword>
<dbReference type="AlphaFoldDB" id="A0ABD2R9T7"/>
<feature type="non-terminal residue" evidence="9">
    <location>
        <position position="707"/>
    </location>
</feature>
<evidence type="ECO:0000256" key="2">
    <source>
        <dbReference type="ARBA" id="ARBA00004906"/>
    </source>
</evidence>
<keyword evidence="5" id="KW-0677">Repeat</keyword>
<dbReference type="InterPro" id="IPR003613">
    <property type="entry name" value="Ubox_domain"/>
</dbReference>
<evidence type="ECO:0000259" key="8">
    <source>
        <dbReference type="PROSITE" id="PS51698"/>
    </source>
</evidence>
<name>A0ABD2R9T7_9SOLN</name>
<dbReference type="PROSITE" id="PS50176">
    <property type="entry name" value="ARM_REPEAT"/>
    <property type="match status" value="1"/>
</dbReference>
<comment type="pathway">
    <text evidence="2">Protein modification; protein ubiquitination.</text>
</comment>
<gene>
    <name evidence="9" type="ORF">AABB24_035670</name>
</gene>
<sequence length="707" mass="77719">MAVSPESFPPRKRRPSANCFVAPNLSDRNLLKSLLLLSSEISTLQPLLFLLKRNTSSIIRKSKLLSVLFEEILGRDFTYSNDSNTSRGGHVTGIPPSAVLCFDELYIVLQRMKTLLEDCRNCSKMWLLMQIDVFCNVFHELTLELSTLLDILPSKKLKLNDDVQELLILITKQCSEKLAYVDPKDRDLRSQVVEMLDSIEREIVPDQCKLAEIFEKLTLRDSTSCRDEIELLEEEIQSQTDEKAKSDIIALIGFVRYAKCVLYGGSTPRTNSRRLRAAAAVADVNVPADFRCPISLDLMRDPVVVSTGQTYDRSSITLWFESGHTTCPKTGQTLTHTDLIPNSALKNLIAMWCREQKMPFESTEMNVKSNGFVTNKTALEATRMTVSFLVNKLKASQVVESANRLVHELRVLAKTDSDSRVCIAEAAALPLMVKLLGSEHPSLQVNAVTTILNLSILEANKTRIMETDGVLNGVIEVLRSGATWEAKGNAAATIFSLSGVPAYKKRLARKTRVVKGLMDLAREGPTNSKRDALVAILNLAGDREAVGKLIEGGVVEMVAEIMDGLPEEAVTILEVVVKKGGLVAVAAAYPLIKKLAIVLSDGTDRARESAAATLVNMCRKGGSEMVAELAGVQGIERVIWEIMGMGTGRGRRKAATLLRVLRRWAAGLNAEVASGAFSDVNMNTSTRIVLPGEEVEVDLGEEDLEET</sequence>
<dbReference type="InterPro" id="IPR045210">
    <property type="entry name" value="RING-Ubox_PUB"/>
</dbReference>
<organism evidence="9 10">
    <name type="scientific">Solanum stoloniferum</name>
    <dbReference type="NCBI Taxonomy" id="62892"/>
    <lineage>
        <taxon>Eukaryota</taxon>
        <taxon>Viridiplantae</taxon>
        <taxon>Streptophyta</taxon>
        <taxon>Embryophyta</taxon>
        <taxon>Tracheophyta</taxon>
        <taxon>Spermatophyta</taxon>
        <taxon>Magnoliopsida</taxon>
        <taxon>eudicotyledons</taxon>
        <taxon>Gunneridae</taxon>
        <taxon>Pentapetalae</taxon>
        <taxon>asterids</taxon>
        <taxon>lamiids</taxon>
        <taxon>Solanales</taxon>
        <taxon>Solanaceae</taxon>
        <taxon>Solanoideae</taxon>
        <taxon>Solaneae</taxon>
        <taxon>Solanum</taxon>
    </lineage>
</organism>
<keyword evidence="10" id="KW-1185">Reference proteome</keyword>
<dbReference type="InterPro" id="IPR016024">
    <property type="entry name" value="ARM-type_fold"/>
</dbReference>
<evidence type="ECO:0000256" key="6">
    <source>
        <dbReference type="ARBA" id="ARBA00022786"/>
    </source>
</evidence>
<dbReference type="Pfam" id="PF25598">
    <property type="entry name" value="ARM_PUB"/>
    <property type="match status" value="1"/>
</dbReference>
<proteinExistence type="predicted"/>
<dbReference type="Gene3D" id="3.30.40.10">
    <property type="entry name" value="Zinc/RING finger domain, C3HC4 (zinc finger)"/>
    <property type="match status" value="1"/>
</dbReference>
<evidence type="ECO:0000256" key="1">
    <source>
        <dbReference type="ARBA" id="ARBA00000900"/>
    </source>
</evidence>
<comment type="caution">
    <text evidence="9">The sequence shown here is derived from an EMBL/GenBank/DDBJ whole genome shotgun (WGS) entry which is preliminary data.</text>
</comment>
<feature type="domain" description="U-box" evidence="8">
    <location>
        <begin position="285"/>
        <end position="359"/>
    </location>
</feature>
<reference evidence="9 10" key="1">
    <citation type="submission" date="2024-05" db="EMBL/GenBank/DDBJ databases">
        <title>De novo assembly of an allotetraploid wild potato.</title>
        <authorList>
            <person name="Hosaka A.J."/>
        </authorList>
    </citation>
    <scope>NUCLEOTIDE SEQUENCE [LARGE SCALE GENOMIC DNA]</scope>
    <source>
        <tissue evidence="9">Young leaves</tissue>
    </source>
</reference>
<dbReference type="SUPFAM" id="SSF57850">
    <property type="entry name" value="RING/U-box"/>
    <property type="match status" value="1"/>
</dbReference>
<evidence type="ECO:0000313" key="9">
    <source>
        <dbReference type="EMBL" id="KAL3328147.1"/>
    </source>
</evidence>
<feature type="repeat" description="ARM" evidence="7">
    <location>
        <begin position="427"/>
        <end position="469"/>
    </location>
</feature>
<dbReference type="InterPro" id="IPR057623">
    <property type="entry name" value="PUB12-19-like_N"/>
</dbReference>
<evidence type="ECO:0000256" key="4">
    <source>
        <dbReference type="ARBA" id="ARBA00022679"/>
    </source>
</evidence>
<dbReference type="EMBL" id="JBJKTR010000021">
    <property type="protein sequence ID" value="KAL3328147.1"/>
    <property type="molecule type" value="Genomic_DNA"/>
</dbReference>
<dbReference type="PANTHER" id="PTHR23315:SF63">
    <property type="entry name" value="U-BOX DOMAIN-CONTAINING PROTEIN 16"/>
    <property type="match status" value="1"/>
</dbReference>
<dbReference type="Pfam" id="PF04564">
    <property type="entry name" value="U-box"/>
    <property type="match status" value="1"/>
</dbReference>
<dbReference type="InterPro" id="IPR000225">
    <property type="entry name" value="Armadillo"/>
</dbReference>
<dbReference type="Gene3D" id="1.25.10.10">
    <property type="entry name" value="Leucine-rich Repeat Variant"/>
    <property type="match status" value="1"/>
</dbReference>
<evidence type="ECO:0000313" key="10">
    <source>
        <dbReference type="Proteomes" id="UP001627284"/>
    </source>
</evidence>
<keyword evidence="4" id="KW-0808">Transferase</keyword>
<dbReference type="InterPro" id="IPR011989">
    <property type="entry name" value="ARM-like"/>
</dbReference>
<dbReference type="Proteomes" id="UP001627284">
    <property type="component" value="Unassembled WGS sequence"/>
</dbReference>
<dbReference type="PANTHER" id="PTHR23315">
    <property type="entry name" value="U BOX DOMAIN-CONTAINING"/>
    <property type="match status" value="1"/>
</dbReference>